<evidence type="ECO:0000256" key="5">
    <source>
        <dbReference type="ARBA" id="ARBA00022723"/>
    </source>
</evidence>
<gene>
    <name evidence="11" type="primary">rocF</name>
    <name evidence="11" type="ORF">P4S50_16600</name>
</gene>
<dbReference type="InterPro" id="IPR014033">
    <property type="entry name" value="Arginase"/>
</dbReference>
<evidence type="ECO:0000256" key="4">
    <source>
        <dbReference type="ARBA" id="ARBA00022503"/>
    </source>
</evidence>
<evidence type="ECO:0000256" key="9">
    <source>
        <dbReference type="PROSITE-ProRule" id="PRU00742"/>
    </source>
</evidence>
<comment type="pathway">
    <text evidence="1">Nitrogen metabolism; urea cycle; L-ornithine and urea from L-arginine: step 1/1.</text>
</comment>
<dbReference type="EMBL" id="CP120733">
    <property type="protein sequence ID" value="WFD09975.1"/>
    <property type="molecule type" value="Genomic_DNA"/>
</dbReference>
<dbReference type="PANTHER" id="PTHR43782">
    <property type="entry name" value="ARGINASE"/>
    <property type="match status" value="1"/>
</dbReference>
<dbReference type="PROSITE" id="PS51409">
    <property type="entry name" value="ARGINASE_2"/>
    <property type="match status" value="1"/>
</dbReference>
<dbReference type="InterPro" id="IPR006035">
    <property type="entry name" value="Ureohydrolase"/>
</dbReference>
<evidence type="ECO:0000256" key="8">
    <source>
        <dbReference type="NCBIfam" id="TIGR01229"/>
    </source>
</evidence>
<dbReference type="Gene3D" id="3.40.800.10">
    <property type="entry name" value="Ureohydrolase domain"/>
    <property type="match status" value="1"/>
</dbReference>
<keyword evidence="4 10" id="KW-0056">Arginine metabolism</keyword>
<accession>A0ABY8EGI5</accession>
<evidence type="ECO:0000256" key="6">
    <source>
        <dbReference type="ARBA" id="ARBA00022801"/>
    </source>
</evidence>
<proteinExistence type="inferred from homology"/>
<comment type="similarity">
    <text evidence="9 10">Belongs to the arginase family.</text>
</comment>
<dbReference type="GO" id="GO:0004053">
    <property type="term" value="F:arginase activity"/>
    <property type="evidence" value="ECO:0007669"/>
    <property type="project" value="UniProtKB-EC"/>
</dbReference>
<evidence type="ECO:0000256" key="3">
    <source>
        <dbReference type="ARBA" id="ARBA00018123"/>
    </source>
</evidence>
<dbReference type="SUPFAM" id="SSF52768">
    <property type="entry name" value="Arginase/deacetylase"/>
    <property type="match status" value="1"/>
</dbReference>
<dbReference type="EC" id="3.5.3.1" evidence="2 8"/>
<evidence type="ECO:0000256" key="7">
    <source>
        <dbReference type="ARBA" id="ARBA00023211"/>
    </source>
</evidence>
<dbReference type="CDD" id="cd09989">
    <property type="entry name" value="Arginase"/>
    <property type="match status" value="1"/>
</dbReference>
<evidence type="ECO:0000313" key="12">
    <source>
        <dbReference type="Proteomes" id="UP001222800"/>
    </source>
</evidence>
<dbReference type="PRINTS" id="PR00116">
    <property type="entry name" value="ARGINASE"/>
</dbReference>
<organism evidence="11 12">
    <name type="scientific">Tepidibacter hydrothermalis</name>
    <dbReference type="NCBI Taxonomy" id="3036126"/>
    <lineage>
        <taxon>Bacteria</taxon>
        <taxon>Bacillati</taxon>
        <taxon>Bacillota</taxon>
        <taxon>Clostridia</taxon>
        <taxon>Peptostreptococcales</taxon>
        <taxon>Peptostreptococcaceae</taxon>
        <taxon>Tepidibacter</taxon>
    </lineage>
</organism>
<evidence type="ECO:0000313" key="11">
    <source>
        <dbReference type="EMBL" id="WFD09975.1"/>
    </source>
</evidence>
<keyword evidence="7 10" id="KW-0464">Manganese</keyword>
<keyword evidence="5 10" id="KW-0479">Metal-binding</keyword>
<keyword evidence="6 10" id="KW-0378">Hydrolase</keyword>
<evidence type="ECO:0000256" key="2">
    <source>
        <dbReference type="ARBA" id="ARBA00012168"/>
    </source>
</evidence>
<dbReference type="Pfam" id="PF00491">
    <property type="entry name" value="Arginase"/>
    <property type="match status" value="1"/>
</dbReference>
<reference evidence="11 12" key="1">
    <citation type="submission" date="2023-03" db="EMBL/GenBank/DDBJ databases">
        <title>Complete genome sequence of Tepidibacter sp. SWIR-1, isolated from a deep-sea hydrothermal vent.</title>
        <authorList>
            <person name="Li X."/>
        </authorList>
    </citation>
    <scope>NUCLEOTIDE SEQUENCE [LARGE SCALE GENOMIC DNA]</scope>
    <source>
        <strain evidence="11 12">SWIR-1</strain>
    </source>
</reference>
<comment type="cofactor">
    <cofactor evidence="10">
        <name>Mn(2+)</name>
        <dbReference type="ChEBI" id="CHEBI:29035"/>
    </cofactor>
    <text evidence="10">Binds 2 manganese ions per subunit.</text>
</comment>
<dbReference type="InterPro" id="IPR023696">
    <property type="entry name" value="Ureohydrolase_dom_sf"/>
</dbReference>
<keyword evidence="12" id="KW-1185">Reference proteome</keyword>
<name>A0ABY8EGI5_9FIRM</name>
<comment type="catalytic activity">
    <reaction evidence="10">
        <text>L-arginine + H2O = urea + L-ornithine</text>
        <dbReference type="Rhea" id="RHEA:20569"/>
        <dbReference type="ChEBI" id="CHEBI:15377"/>
        <dbReference type="ChEBI" id="CHEBI:16199"/>
        <dbReference type="ChEBI" id="CHEBI:32682"/>
        <dbReference type="ChEBI" id="CHEBI:46911"/>
        <dbReference type="EC" id="3.5.3.1"/>
    </reaction>
</comment>
<dbReference type="Proteomes" id="UP001222800">
    <property type="component" value="Chromosome"/>
</dbReference>
<evidence type="ECO:0000256" key="10">
    <source>
        <dbReference type="RuleBase" id="RU361159"/>
    </source>
</evidence>
<evidence type="ECO:0000256" key="1">
    <source>
        <dbReference type="ARBA" id="ARBA00005098"/>
    </source>
</evidence>
<protein>
    <recommendedName>
        <fullName evidence="3 8">Arginase</fullName>
        <ecNumber evidence="2 8">3.5.3.1</ecNumber>
    </recommendedName>
</protein>
<dbReference type="PANTHER" id="PTHR43782:SF3">
    <property type="entry name" value="ARGINASE"/>
    <property type="match status" value="1"/>
</dbReference>
<dbReference type="RefSeq" id="WP_277731953.1">
    <property type="nucleotide sequence ID" value="NZ_CP120733.1"/>
</dbReference>
<dbReference type="NCBIfam" id="TIGR01229">
    <property type="entry name" value="rocF_arginase"/>
    <property type="match status" value="1"/>
</dbReference>
<sequence>MNVNLIGIPLFYGCDRKGPETAPDLLRNNGIESIISKHGYTVYDLGNLYVKPETDDNKFKSNTNMKYLDSIVDINTNLAHTVYSSLESNSFPFMLGGDHSLGLGSISGVSKHDDNFAVIWMDAHGDINTHETSESGNTHGMPLGACMGFGHEKLTNLYFKGQKVNPKNVFILGARDLDKGEMDLINQNDLNVYSPEDMKSKGLKEIVSSIINTLRQNNINRVHLSFDMDFIDSKFVPGTGTPVDSGFDIEETKTVLKEILESSLVKSIDFVEFNPNLDKDDTTLNLAIDLIDFMFENLK</sequence>